<dbReference type="Proteomes" id="UP000760472">
    <property type="component" value="Unassembled WGS sequence"/>
</dbReference>
<evidence type="ECO:0000313" key="2">
    <source>
        <dbReference type="Proteomes" id="UP000760472"/>
    </source>
</evidence>
<keyword evidence="2" id="KW-1185">Reference proteome</keyword>
<proteinExistence type="predicted"/>
<dbReference type="EMBL" id="JAFFZP010000007">
    <property type="protein sequence ID" value="MBN0986996.1"/>
    <property type="molecule type" value="Genomic_DNA"/>
</dbReference>
<gene>
    <name evidence="1" type="ORF">JW498_06470</name>
</gene>
<sequence>MKRKLIIHVGMGKTGSSSIQHTLRASGPLLQARGVKYLGLMLERQSLEKSPVWHKSDGWTQFTSLPEPQATAQLVAALQEIDQALPDSVHTLIWSNEALFNEVEQVAAAIEQLNLLFDITVVGYIRSPDSWIHSAYLQWGIKHKSYKGSLKSFPEWVKNKKFVVTPFINRWKQLVESVVFFNFEPIKDVCEHFITEYLPAIASDVKVVVSNETPSSAAIALFAYYNSLFEEEVLPNRLMPLLSESGVAKSRQVMPEFNGLLPGKEDISHFIADNRPEIDQINHFFEMEKQPPFDMNQLKFKDNNVSQQDINRALLQLVVHLSDEVERLKQVIKSQ</sequence>
<dbReference type="RefSeq" id="WP_205213201.1">
    <property type="nucleotide sequence ID" value="NZ_JAFFZP010000007.1"/>
</dbReference>
<evidence type="ECO:0000313" key="1">
    <source>
        <dbReference type="EMBL" id="MBN0986996.1"/>
    </source>
</evidence>
<organism evidence="1 2">
    <name type="scientific">Amphritea pacifica</name>
    <dbReference type="NCBI Taxonomy" id="2811233"/>
    <lineage>
        <taxon>Bacteria</taxon>
        <taxon>Pseudomonadati</taxon>
        <taxon>Pseudomonadota</taxon>
        <taxon>Gammaproteobacteria</taxon>
        <taxon>Oceanospirillales</taxon>
        <taxon>Oceanospirillaceae</taxon>
        <taxon>Amphritea</taxon>
    </lineage>
</organism>
<dbReference type="InterPro" id="IPR027417">
    <property type="entry name" value="P-loop_NTPase"/>
</dbReference>
<accession>A0ABS2W5T2</accession>
<name>A0ABS2W5T2_9GAMM</name>
<dbReference type="SUPFAM" id="SSF52540">
    <property type="entry name" value="P-loop containing nucleoside triphosphate hydrolases"/>
    <property type="match status" value="1"/>
</dbReference>
<comment type="caution">
    <text evidence="1">The sequence shown here is derived from an EMBL/GenBank/DDBJ whole genome shotgun (WGS) entry which is preliminary data.</text>
</comment>
<evidence type="ECO:0008006" key="3">
    <source>
        <dbReference type="Google" id="ProtNLM"/>
    </source>
</evidence>
<protein>
    <recommendedName>
        <fullName evidence="3">Sulfotransferase family protein</fullName>
    </recommendedName>
</protein>
<reference evidence="1 2" key="1">
    <citation type="submission" date="2021-02" db="EMBL/GenBank/DDBJ databases">
        <title>A novel species of genus Amphritea isolated from a fishpond in China.</title>
        <authorList>
            <person name="Lu H."/>
        </authorList>
    </citation>
    <scope>NUCLEOTIDE SEQUENCE [LARGE SCALE GENOMIC DNA]</scope>
    <source>
        <strain evidence="1 2">RP18W</strain>
    </source>
</reference>